<evidence type="ECO:0000256" key="1">
    <source>
        <dbReference type="ARBA" id="ARBA00004141"/>
    </source>
</evidence>
<evidence type="ECO:0000313" key="6">
    <source>
        <dbReference type="EMBL" id="HDP78336.1"/>
    </source>
</evidence>
<dbReference type="CDD" id="cd13963">
    <property type="entry name" value="PT_UbiA_2"/>
    <property type="match status" value="1"/>
</dbReference>
<dbReference type="EC" id="2.4.2.45" evidence="6"/>
<dbReference type="PANTHER" id="PTHR11048">
    <property type="entry name" value="PRENYLTRANSFERASES"/>
    <property type="match status" value="1"/>
</dbReference>
<feature type="transmembrane region" description="Helical" evidence="5">
    <location>
        <begin position="273"/>
        <end position="292"/>
    </location>
</feature>
<dbReference type="GO" id="GO:0016765">
    <property type="term" value="F:transferase activity, transferring alkyl or aryl (other than methyl) groups"/>
    <property type="evidence" value="ECO:0007669"/>
    <property type="project" value="InterPro"/>
</dbReference>
<evidence type="ECO:0000256" key="3">
    <source>
        <dbReference type="ARBA" id="ARBA00022989"/>
    </source>
</evidence>
<dbReference type="AlphaFoldDB" id="A0A7C1CWK0"/>
<dbReference type="Gene3D" id="1.10.357.140">
    <property type="entry name" value="UbiA prenyltransferase"/>
    <property type="match status" value="1"/>
</dbReference>
<organism evidence="6">
    <name type="scientific">Mesotoga infera</name>
    <dbReference type="NCBI Taxonomy" id="1236046"/>
    <lineage>
        <taxon>Bacteria</taxon>
        <taxon>Thermotogati</taxon>
        <taxon>Thermotogota</taxon>
        <taxon>Thermotogae</taxon>
        <taxon>Kosmotogales</taxon>
        <taxon>Kosmotogaceae</taxon>
        <taxon>Mesotoga</taxon>
    </lineage>
</organism>
<keyword evidence="3 5" id="KW-1133">Transmembrane helix</keyword>
<proteinExistence type="predicted"/>
<dbReference type="NCBIfam" id="NF008977">
    <property type="entry name" value="PRK12324.1-2"/>
    <property type="match status" value="1"/>
</dbReference>
<dbReference type="Pfam" id="PF01040">
    <property type="entry name" value="UbiA"/>
    <property type="match status" value="1"/>
</dbReference>
<dbReference type="GO" id="GO:0005886">
    <property type="term" value="C:plasma membrane"/>
    <property type="evidence" value="ECO:0007669"/>
    <property type="project" value="TreeGrafter"/>
</dbReference>
<comment type="subcellular location">
    <subcellularLocation>
        <location evidence="1">Membrane</location>
        <topology evidence="1">Multi-pass membrane protein</topology>
    </subcellularLocation>
</comment>
<dbReference type="InterPro" id="IPR044878">
    <property type="entry name" value="UbiA_sf"/>
</dbReference>
<dbReference type="Proteomes" id="UP000886198">
    <property type="component" value="Unassembled WGS sequence"/>
</dbReference>
<keyword evidence="2 5" id="KW-0812">Transmembrane</keyword>
<accession>A0A7C1CWK0</accession>
<evidence type="ECO:0000256" key="2">
    <source>
        <dbReference type="ARBA" id="ARBA00022692"/>
    </source>
</evidence>
<evidence type="ECO:0000256" key="5">
    <source>
        <dbReference type="SAM" id="Phobius"/>
    </source>
</evidence>
<sequence length="294" mass="33737">MVDFSVVLRLIRIRHWLKNLFVFAPLIFSSNLTDLTSLLRAFLIFIAFCLISSSVYIFNDIRDRESDSHHSRKRNRPVASGEIRLRDAWIIAGILATLAVLVALFLPNLALVFLLLYVLENLFYTLKGKDMVLIDAFCISAGFVIRVMAGAYAIETSPTGWIVVTTFFLSLFLGFGKRRNELLTLNEESNNHRKVLTLYDHKYLDYLMIATASISIISYTLYCLDPQVIEKFSTDKLVYTVPFVTYGVFRYLLLLFRNGEGDPTEVVTRDRGIALTVLFWIVSVMLLIYVPIWM</sequence>
<dbReference type="GO" id="GO:0009247">
    <property type="term" value="P:glycolipid biosynthetic process"/>
    <property type="evidence" value="ECO:0007669"/>
    <property type="project" value="TreeGrafter"/>
</dbReference>
<comment type="caution">
    <text evidence="6">The sequence shown here is derived from an EMBL/GenBank/DDBJ whole genome shotgun (WGS) entry which is preliminary data.</text>
</comment>
<dbReference type="InterPro" id="IPR039653">
    <property type="entry name" value="Prenyltransferase"/>
</dbReference>
<keyword evidence="4 5" id="KW-0472">Membrane</keyword>
<feature type="transmembrane region" description="Helical" evidence="5">
    <location>
        <begin position="89"/>
        <end position="119"/>
    </location>
</feature>
<keyword evidence="6" id="KW-0328">Glycosyltransferase</keyword>
<feature type="transmembrane region" description="Helical" evidence="5">
    <location>
        <begin position="236"/>
        <end position="253"/>
    </location>
</feature>
<name>A0A7C1CWK0_9BACT</name>
<protein>
    <submittedName>
        <fullName evidence="6">Decaprenyl-phosphate phosphoribosyltransferase</fullName>
        <ecNumber evidence="6">2.4.2.45</ecNumber>
    </submittedName>
</protein>
<reference evidence="6" key="1">
    <citation type="journal article" date="2020" name="mSystems">
        <title>Genome- and Community-Level Interaction Insights into Carbon Utilization and Element Cycling Functions of Hydrothermarchaeota in Hydrothermal Sediment.</title>
        <authorList>
            <person name="Zhou Z."/>
            <person name="Liu Y."/>
            <person name="Xu W."/>
            <person name="Pan J."/>
            <person name="Luo Z.H."/>
            <person name="Li M."/>
        </authorList>
    </citation>
    <scope>NUCLEOTIDE SEQUENCE [LARGE SCALE GENOMIC DNA]</scope>
    <source>
        <strain evidence="6">SpSt-1179</strain>
    </source>
</reference>
<dbReference type="InterPro" id="IPR000537">
    <property type="entry name" value="UbiA_prenyltransferase"/>
</dbReference>
<feature type="transmembrane region" description="Helical" evidence="5">
    <location>
        <begin position="131"/>
        <end position="152"/>
    </location>
</feature>
<evidence type="ECO:0000256" key="4">
    <source>
        <dbReference type="ARBA" id="ARBA00023136"/>
    </source>
</evidence>
<dbReference type="EMBL" id="DSBT01000276">
    <property type="protein sequence ID" value="HDP78336.1"/>
    <property type="molecule type" value="Genomic_DNA"/>
</dbReference>
<dbReference type="NCBIfam" id="NF008978">
    <property type="entry name" value="PRK12324.1-4"/>
    <property type="match status" value="1"/>
</dbReference>
<feature type="transmembrane region" description="Helical" evidence="5">
    <location>
        <begin position="38"/>
        <end position="58"/>
    </location>
</feature>
<feature type="transmembrane region" description="Helical" evidence="5">
    <location>
        <begin position="203"/>
        <end position="224"/>
    </location>
</feature>
<feature type="transmembrane region" description="Helical" evidence="5">
    <location>
        <begin position="159"/>
        <end position="176"/>
    </location>
</feature>
<dbReference type="PANTHER" id="PTHR11048:SF5">
    <property type="entry name" value="DECAPRENYL-PHOSPHATE PHOSPHORIBOSYLTRANSFERASE"/>
    <property type="match status" value="1"/>
</dbReference>
<keyword evidence="6" id="KW-0808">Transferase</keyword>
<dbReference type="GO" id="GO:0016757">
    <property type="term" value="F:glycosyltransferase activity"/>
    <property type="evidence" value="ECO:0007669"/>
    <property type="project" value="UniProtKB-KW"/>
</dbReference>
<gene>
    <name evidence="6" type="ORF">ENN47_09185</name>
</gene>